<protein>
    <submittedName>
        <fullName evidence="2">Uncharacterized protein</fullName>
    </submittedName>
</protein>
<dbReference type="AlphaFoldDB" id="A0A834SQ38"/>
<keyword evidence="3" id="KW-1185">Reference proteome</keyword>
<evidence type="ECO:0000256" key="1">
    <source>
        <dbReference type="SAM" id="SignalP"/>
    </source>
</evidence>
<dbReference type="EMBL" id="JAAIUW010000012">
    <property type="protein sequence ID" value="KAF7807341.1"/>
    <property type="molecule type" value="Genomic_DNA"/>
</dbReference>
<dbReference type="Proteomes" id="UP000634136">
    <property type="component" value="Unassembled WGS sequence"/>
</dbReference>
<feature type="signal peptide" evidence="1">
    <location>
        <begin position="1"/>
        <end position="18"/>
    </location>
</feature>
<organism evidence="2 3">
    <name type="scientific">Senna tora</name>
    <dbReference type="NCBI Taxonomy" id="362788"/>
    <lineage>
        <taxon>Eukaryota</taxon>
        <taxon>Viridiplantae</taxon>
        <taxon>Streptophyta</taxon>
        <taxon>Embryophyta</taxon>
        <taxon>Tracheophyta</taxon>
        <taxon>Spermatophyta</taxon>
        <taxon>Magnoliopsida</taxon>
        <taxon>eudicotyledons</taxon>
        <taxon>Gunneridae</taxon>
        <taxon>Pentapetalae</taxon>
        <taxon>rosids</taxon>
        <taxon>fabids</taxon>
        <taxon>Fabales</taxon>
        <taxon>Fabaceae</taxon>
        <taxon>Caesalpinioideae</taxon>
        <taxon>Cassia clade</taxon>
        <taxon>Senna</taxon>
    </lineage>
</organism>
<keyword evidence="1" id="KW-0732">Signal</keyword>
<feature type="chain" id="PRO_5032514900" evidence="1">
    <location>
        <begin position="19"/>
        <end position="41"/>
    </location>
</feature>
<evidence type="ECO:0000313" key="3">
    <source>
        <dbReference type="Proteomes" id="UP000634136"/>
    </source>
</evidence>
<comment type="caution">
    <text evidence="2">The sequence shown here is derived from an EMBL/GenBank/DDBJ whole genome shotgun (WGS) entry which is preliminary data.</text>
</comment>
<sequence>MSLCFALLELLGLAEKWATIRPARGLGVSYIFLAICQQVGF</sequence>
<name>A0A834SQ38_9FABA</name>
<accession>A0A834SQ38</accession>
<reference evidence="2" key="1">
    <citation type="submission" date="2020-09" db="EMBL/GenBank/DDBJ databases">
        <title>Genome-Enabled Discovery of Anthraquinone Biosynthesis in Senna tora.</title>
        <authorList>
            <person name="Kang S.-H."/>
            <person name="Pandey R.P."/>
            <person name="Lee C.-M."/>
            <person name="Sim J.-S."/>
            <person name="Jeong J.-T."/>
            <person name="Choi B.-S."/>
            <person name="Jung M."/>
            <person name="Ginzburg D."/>
            <person name="Zhao K."/>
            <person name="Won S.Y."/>
            <person name="Oh T.-J."/>
            <person name="Yu Y."/>
            <person name="Kim N.-H."/>
            <person name="Lee O.R."/>
            <person name="Lee T.-H."/>
            <person name="Bashyal P."/>
            <person name="Kim T.-S."/>
            <person name="Lee W.-H."/>
            <person name="Kawkins C."/>
            <person name="Kim C.-K."/>
            <person name="Kim J.S."/>
            <person name="Ahn B.O."/>
            <person name="Rhee S.Y."/>
            <person name="Sohng J.K."/>
        </authorList>
    </citation>
    <scope>NUCLEOTIDE SEQUENCE</scope>
    <source>
        <tissue evidence="2">Leaf</tissue>
    </source>
</reference>
<proteinExistence type="predicted"/>
<evidence type="ECO:0000313" key="2">
    <source>
        <dbReference type="EMBL" id="KAF7807341.1"/>
    </source>
</evidence>
<gene>
    <name evidence="2" type="ORF">G2W53_039502</name>
</gene>